<name>A0A420IRP8_9PEZI</name>
<protein>
    <submittedName>
        <fullName evidence="1">Uncharacterized protein</fullName>
    </submittedName>
</protein>
<organism evidence="1 2">
    <name type="scientific">Golovinomyces cichoracearum</name>
    <dbReference type="NCBI Taxonomy" id="62708"/>
    <lineage>
        <taxon>Eukaryota</taxon>
        <taxon>Fungi</taxon>
        <taxon>Dikarya</taxon>
        <taxon>Ascomycota</taxon>
        <taxon>Pezizomycotina</taxon>
        <taxon>Leotiomycetes</taxon>
        <taxon>Erysiphales</taxon>
        <taxon>Erysiphaceae</taxon>
        <taxon>Golovinomyces</taxon>
    </lineage>
</organism>
<proteinExistence type="predicted"/>
<dbReference type="Proteomes" id="UP000285326">
    <property type="component" value="Unassembled WGS sequence"/>
</dbReference>
<gene>
    <name evidence="1" type="ORF">GcM1_221028</name>
</gene>
<evidence type="ECO:0000313" key="2">
    <source>
        <dbReference type="Proteomes" id="UP000285326"/>
    </source>
</evidence>
<dbReference type="EMBL" id="MCBS01022158">
    <property type="protein sequence ID" value="RKF77194.1"/>
    <property type="molecule type" value="Genomic_DNA"/>
</dbReference>
<dbReference type="AlphaFoldDB" id="A0A420IRP8"/>
<sequence length="112" mass="12635">MMIGKIQYLQLSLAPKYRDEDYLRDKPVEACEGVAAFQNACFRPANSLEDFTNDLRSSVLAYEKSAESLSSTFFTDRHSESFLTLFGHVNGLKMISTLSNNITFHATTKDNL</sequence>
<accession>A0A420IRP8</accession>
<comment type="caution">
    <text evidence="1">The sequence shown here is derived from an EMBL/GenBank/DDBJ whole genome shotgun (WGS) entry which is preliminary data.</text>
</comment>
<reference evidence="1 2" key="1">
    <citation type="journal article" date="2018" name="BMC Genomics">
        <title>Comparative genome analyses reveal sequence features reflecting distinct modes of host-adaptation between dicot and monocot powdery mildew.</title>
        <authorList>
            <person name="Wu Y."/>
            <person name="Ma X."/>
            <person name="Pan Z."/>
            <person name="Kale S.D."/>
            <person name="Song Y."/>
            <person name="King H."/>
            <person name="Zhang Q."/>
            <person name="Presley C."/>
            <person name="Deng X."/>
            <person name="Wei C.I."/>
            <person name="Xiao S."/>
        </authorList>
    </citation>
    <scope>NUCLEOTIDE SEQUENCE [LARGE SCALE GENOMIC DNA]</scope>
    <source>
        <strain evidence="1">UMSG1</strain>
    </source>
</reference>
<evidence type="ECO:0000313" key="1">
    <source>
        <dbReference type="EMBL" id="RKF77194.1"/>
    </source>
</evidence>